<accession>A0A6A6TXY7</accession>
<evidence type="ECO:0000313" key="2">
    <source>
        <dbReference type="Proteomes" id="UP000799302"/>
    </source>
</evidence>
<dbReference type="AlphaFoldDB" id="A0A6A6TXY7"/>
<dbReference type="SUPFAM" id="SSF54427">
    <property type="entry name" value="NTF2-like"/>
    <property type="match status" value="1"/>
</dbReference>
<proteinExistence type="predicted"/>
<gene>
    <name evidence="1" type="ORF">BT63DRAFT_443840</name>
</gene>
<sequence>MSSEQAVSKLLQDNLVLVFSETSHEKRLQGLHRLWSPNGDCLFIDHFGVFKNHNDISILVGTLLDKFVGKVFSVRGSVQILAYDEENDIQIARLLWTFGDILGEDVATIAQGRIQKMYTFIDE</sequence>
<name>A0A6A6TXY7_9PEZI</name>
<dbReference type="Proteomes" id="UP000799302">
    <property type="component" value="Unassembled WGS sequence"/>
</dbReference>
<organism evidence="1 2">
    <name type="scientific">Microthyrium microscopicum</name>
    <dbReference type="NCBI Taxonomy" id="703497"/>
    <lineage>
        <taxon>Eukaryota</taxon>
        <taxon>Fungi</taxon>
        <taxon>Dikarya</taxon>
        <taxon>Ascomycota</taxon>
        <taxon>Pezizomycotina</taxon>
        <taxon>Dothideomycetes</taxon>
        <taxon>Dothideomycetes incertae sedis</taxon>
        <taxon>Microthyriales</taxon>
        <taxon>Microthyriaceae</taxon>
        <taxon>Microthyrium</taxon>
    </lineage>
</organism>
<evidence type="ECO:0000313" key="1">
    <source>
        <dbReference type="EMBL" id="KAF2664017.1"/>
    </source>
</evidence>
<dbReference type="InterPro" id="IPR032710">
    <property type="entry name" value="NTF2-like_dom_sf"/>
</dbReference>
<dbReference type="OrthoDB" id="5317712at2759"/>
<dbReference type="EMBL" id="MU004243">
    <property type="protein sequence ID" value="KAF2664017.1"/>
    <property type="molecule type" value="Genomic_DNA"/>
</dbReference>
<reference evidence="1" key="1">
    <citation type="journal article" date="2020" name="Stud. Mycol.">
        <title>101 Dothideomycetes genomes: a test case for predicting lifestyles and emergence of pathogens.</title>
        <authorList>
            <person name="Haridas S."/>
            <person name="Albert R."/>
            <person name="Binder M."/>
            <person name="Bloem J."/>
            <person name="Labutti K."/>
            <person name="Salamov A."/>
            <person name="Andreopoulos B."/>
            <person name="Baker S."/>
            <person name="Barry K."/>
            <person name="Bills G."/>
            <person name="Bluhm B."/>
            <person name="Cannon C."/>
            <person name="Castanera R."/>
            <person name="Culley D."/>
            <person name="Daum C."/>
            <person name="Ezra D."/>
            <person name="Gonzalez J."/>
            <person name="Henrissat B."/>
            <person name="Kuo A."/>
            <person name="Liang C."/>
            <person name="Lipzen A."/>
            <person name="Lutzoni F."/>
            <person name="Magnuson J."/>
            <person name="Mondo S."/>
            <person name="Nolan M."/>
            <person name="Ohm R."/>
            <person name="Pangilinan J."/>
            <person name="Park H.-J."/>
            <person name="Ramirez L."/>
            <person name="Alfaro M."/>
            <person name="Sun H."/>
            <person name="Tritt A."/>
            <person name="Yoshinaga Y."/>
            <person name="Zwiers L.-H."/>
            <person name="Turgeon B."/>
            <person name="Goodwin S."/>
            <person name="Spatafora J."/>
            <person name="Crous P."/>
            <person name="Grigoriev I."/>
        </authorList>
    </citation>
    <scope>NUCLEOTIDE SEQUENCE</scope>
    <source>
        <strain evidence="1">CBS 115976</strain>
    </source>
</reference>
<keyword evidence="2" id="KW-1185">Reference proteome</keyword>
<protein>
    <submittedName>
        <fullName evidence="1">Uncharacterized protein</fullName>
    </submittedName>
</protein>
<dbReference type="Gene3D" id="3.10.450.50">
    <property type="match status" value="1"/>
</dbReference>